<protein>
    <submittedName>
        <fullName evidence="1">PBS lyase</fullName>
    </submittedName>
</protein>
<dbReference type="InterPro" id="IPR016024">
    <property type="entry name" value="ARM-type_fold"/>
</dbReference>
<evidence type="ECO:0000313" key="1">
    <source>
        <dbReference type="EMBL" id="PZR12746.1"/>
    </source>
</evidence>
<dbReference type="EMBL" id="QFQP01000011">
    <property type="protein sequence ID" value="PZR12746.1"/>
    <property type="molecule type" value="Genomic_DNA"/>
</dbReference>
<dbReference type="SMART" id="SM00567">
    <property type="entry name" value="EZ_HEAT"/>
    <property type="match status" value="10"/>
</dbReference>
<dbReference type="GO" id="GO:0016491">
    <property type="term" value="F:oxidoreductase activity"/>
    <property type="evidence" value="ECO:0007669"/>
    <property type="project" value="TreeGrafter"/>
</dbReference>
<evidence type="ECO:0000313" key="2">
    <source>
        <dbReference type="Proteomes" id="UP000249061"/>
    </source>
</evidence>
<keyword evidence="1" id="KW-0456">Lyase</keyword>
<comment type="caution">
    <text evidence="1">The sequence shown here is derived from an EMBL/GenBank/DDBJ whole genome shotgun (WGS) entry which is preliminary data.</text>
</comment>
<dbReference type="InterPro" id="IPR011989">
    <property type="entry name" value="ARM-like"/>
</dbReference>
<dbReference type="Pfam" id="PF13646">
    <property type="entry name" value="HEAT_2"/>
    <property type="match status" value="4"/>
</dbReference>
<dbReference type="Proteomes" id="UP000249061">
    <property type="component" value="Unassembled WGS sequence"/>
</dbReference>
<dbReference type="PANTHER" id="PTHR12697:SF5">
    <property type="entry name" value="DEOXYHYPUSINE HYDROXYLASE"/>
    <property type="match status" value="1"/>
</dbReference>
<accession>A0A2W5TJ50</accession>
<dbReference type="PANTHER" id="PTHR12697">
    <property type="entry name" value="PBS LYASE HEAT-LIKE PROTEIN"/>
    <property type="match status" value="1"/>
</dbReference>
<sequence>MTWLQADAAADARYRALDSLQVGPEAVAPLLGALRDESWRVRRLASERLATMEATPEIITALIAMLSQRDDPGARNAAASVLAQLGAASVQSVVSLLRHADPDHRKFAADILGQQGLSESVGPLVVALADGDANVRTAAAEALGKVGGSEARRALEHLLKSSDVMLRVCALEGLAALGLPPALPALIPLLSDPLTRRSAWRLLGHVRHPTASMLTVRALSVRESRDAALVSLGASGTVLTSELEAELRVVLRPVIDLRTWLQTALASGEQERHFGALLVARALGDAVLAIAIADSVRDARDGELALNTLVRMGSPAARVLLSSAETLADLSGEARAVVADAIVRLAEPSLVPALVALVESGDPELAELGARALGRTRSIEAVAPLLRLFDDDTLAVHAYRALVTLAQSWPDEVRNALAPLVQGRLQPHEVRAWAEIVGAGAVDVIRRAVNDADPALRAAATEASLFTRHETLSVLRASLMDESTLVRRAAARTIAHLAPADAETLLGRALIDTDASVLALACTAAGEVGSTASLARLKELTRHADASVVLSAIEALALLGRLPDDLLMWAAMHGDEEVLKLAFSLGADRPLLHGKALSALSHPRWDVRVAAARLLSVAAGREAVAPLLDAVARETDAVARQLLSDAADALTRRV</sequence>
<gene>
    <name evidence="1" type="ORF">DI536_14335</name>
</gene>
<dbReference type="Gene3D" id="1.25.10.10">
    <property type="entry name" value="Leucine-rich Repeat Variant"/>
    <property type="match status" value="4"/>
</dbReference>
<dbReference type="SUPFAM" id="SSF48371">
    <property type="entry name" value="ARM repeat"/>
    <property type="match status" value="3"/>
</dbReference>
<dbReference type="GO" id="GO:0016829">
    <property type="term" value="F:lyase activity"/>
    <property type="evidence" value="ECO:0007669"/>
    <property type="project" value="UniProtKB-KW"/>
</dbReference>
<dbReference type="AlphaFoldDB" id="A0A2W5TJ50"/>
<name>A0A2W5TJ50_9BACT</name>
<organism evidence="1 2">
    <name type="scientific">Archangium gephyra</name>
    <dbReference type="NCBI Taxonomy" id="48"/>
    <lineage>
        <taxon>Bacteria</taxon>
        <taxon>Pseudomonadati</taxon>
        <taxon>Myxococcota</taxon>
        <taxon>Myxococcia</taxon>
        <taxon>Myxococcales</taxon>
        <taxon>Cystobacterineae</taxon>
        <taxon>Archangiaceae</taxon>
        <taxon>Archangium</taxon>
    </lineage>
</organism>
<dbReference type="InterPro" id="IPR004155">
    <property type="entry name" value="PBS_lyase_HEAT"/>
</dbReference>
<reference evidence="1 2" key="1">
    <citation type="submission" date="2017-08" db="EMBL/GenBank/DDBJ databases">
        <title>Infants hospitalized years apart are colonized by the same room-sourced microbial strains.</title>
        <authorList>
            <person name="Brooks B."/>
            <person name="Olm M.R."/>
            <person name="Firek B.A."/>
            <person name="Baker R."/>
            <person name="Thomas B.C."/>
            <person name="Morowitz M.J."/>
            <person name="Banfield J.F."/>
        </authorList>
    </citation>
    <scope>NUCLEOTIDE SEQUENCE [LARGE SCALE GENOMIC DNA]</scope>
    <source>
        <strain evidence="1">S2_003_000_R2_14</strain>
    </source>
</reference>
<proteinExistence type="predicted"/>